<evidence type="ECO:0000256" key="1">
    <source>
        <dbReference type="SAM" id="Phobius"/>
    </source>
</evidence>
<proteinExistence type="predicted"/>
<comment type="caution">
    <text evidence="2">The sequence shown here is derived from an EMBL/GenBank/DDBJ whole genome shotgun (WGS) entry which is preliminary data.</text>
</comment>
<protein>
    <recommendedName>
        <fullName evidence="4">DUF445 domain-containing protein</fullName>
    </recommendedName>
</protein>
<organism evidence="2 3">
    <name type="scientific">Pocillopora meandrina</name>
    <dbReference type="NCBI Taxonomy" id="46732"/>
    <lineage>
        <taxon>Eukaryota</taxon>
        <taxon>Metazoa</taxon>
        <taxon>Cnidaria</taxon>
        <taxon>Anthozoa</taxon>
        <taxon>Hexacorallia</taxon>
        <taxon>Scleractinia</taxon>
        <taxon>Astrocoeniina</taxon>
        <taxon>Pocilloporidae</taxon>
        <taxon>Pocillopora</taxon>
    </lineage>
</organism>
<dbReference type="Proteomes" id="UP001159428">
    <property type="component" value="Unassembled WGS sequence"/>
</dbReference>
<name>A0AAU9XQ75_9CNID</name>
<gene>
    <name evidence="2" type="ORF">PMEA_00027520</name>
</gene>
<evidence type="ECO:0000313" key="3">
    <source>
        <dbReference type="Proteomes" id="UP001159428"/>
    </source>
</evidence>
<accession>A0AAU9XQ75</accession>
<feature type="transmembrane region" description="Helical" evidence="1">
    <location>
        <begin position="204"/>
        <end position="226"/>
    </location>
</feature>
<dbReference type="PANTHER" id="PTHR38568:SF1">
    <property type="entry name" value="DUF445 DOMAIN-CONTAINING PROTEIN"/>
    <property type="match status" value="1"/>
</dbReference>
<keyword evidence="1" id="KW-1133">Transmembrane helix</keyword>
<evidence type="ECO:0008006" key="4">
    <source>
        <dbReference type="Google" id="ProtNLM"/>
    </source>
</evidence>
<dbReference type="PANTHER" id="PTHR38568">
    <property type="entry name" value="DUF445 DOMAIN-CONTAINING PROTEIN-RELATED"/>
    <property type="match status" value="1"/>
</dbReference>
<evidence type="ECO:0000313" key="2">
    <source>
        <dbReference type="EMBL" id="CAH3154342.1"/>
    </source>
</evidence>
<keyword evidence="3" id="KW-1185">Reference proteome</keyword>
<dbReference type="EMBL" id="CALNXJ010000055">
    <property type="protein sequence ID" value="CAH3154342.1"/>
    <property type="molecule type" value="Genomic_DNA"/>
</dbReference>
<feature type="transmembrane region" description="Helical" evidence="1">
    <location>
        <begin position="12"/>
        <end position="31"/>
    </location>
</feature>
<dbReference type="AlphaFoldDB" id="A0AAU9XQ75"/>
<reference evidence="2 3" key="1">
    <citation type="submission" date="2022-05" db="EMBL/GenBank/DDBJ databases">
        <authorList>
            <consortium name="Genoscope - CEA"/>
            <person name="William W."/>
        </authorList>
    </citation>
    <scope>NUCLEOTIDE SEQUENCE [LARGE SCALE GENOMIC DNA]</scope>
</reference>
<keyword evidence="1" id="KW-0472">Membrane</keyword>
<keyword evidence="1" id="KW-0812">Transmembrane</keyword>
<sequence>MIKFFFSVIKTACEVLMAAGLFGFTGGVTNWVGIKLIFNRIPGLFFSGAIIKNFVTARKLIANFILEAFFSPSQVRNYINDKKRTYLTAEQIDYQLEKLLNSRIAEDVIHEQLEVLMGTPEGLKLRMLGVTKAKLAPLVKPQLMKYKTHIVPLLLSSIESFDLLNADHLREQIVDLISTRTQELSAQQVKLLVEDAVYRHLSWIVFWGSVLGAVVGCAAELASVYINGM</sequence>